<feature type="transmembrane region" description="Helical" evidence="8">
    <location>
        <begin position="214"/>
        <end position="232"/>
    </location>
</feature>
<dbReference type="InterPro" id="IPR038731">
    <property type="entry name" value="RgtA/B/C-like"/>
</dbReference>
<dbReference type="PANTHER" id="PTHR33908">
    <property type="entry name" value="MANNOSYLTRANSFERASE YKCB-RELATED"/>
    <property type="match status" value="1"/>
</dbReference>
<feature type="transmembrane region" description="Helical" evidence="8">
    <location>
        <begin position="101"/>
        <end position="123"/>
    </location>
</feature>
<evidence type="ECO:0000256" key="7">
    <source>
        <dbReference type="ARBA" id="ARBA00023136"/>
    </source>
</evidence>
<sequence length="538" mass="63746">MKKKVVYIVLAFNILTSVFLNFYKQNDSPPCMNADEVAYGYNAYSILKTGKDEYGKFLPLRFKSFEDYKLPLYGYLSVPFIKIFGLNEFSTRLLNKLVGIAYVPLVFLISMELFGITAITLIATTLTSIEPWIYIMTRHAHEGELAALFTLAALYFLIRYMKKKSFKDFLFINISLLLLSFSYHTGRLFLLFFAAYQGWLMIAGRKKGFLKENASKLIIIFAVVCIPFFVDFKYGANRVQRLFFTQNAGFQMRITEYLNEHPLRAMHNKLTEGIKSITNNYFGQLSPDFFFIWGDRNWRFGFNGFSILTPVEYLLFFVGLYYFFQNKFKYRWLILFLFLITPLNNALTWQEYSLIRTYFLIFPIVFIVSYGVYHLFLSFKNVRVRNISFVIIAGAFLFFISQSWDFYFFHYSKRAAIVRAWQCGYKEVVQYVKENYDKFDTFVMTERYGQPYIFFLYYLQYPPEKYQKQASLSIIDDYGFGEVDKFDKFDFKFDFDPEARRTSFIGYPDQLGEHIGNMNLIKTIKVKGEEIFWIYEAN</sequence>
<evidence type="ECO:0000313" key="10">
    <source>
        <dbReference type="EMBL" id="PIS15918.1"/>
    </source>
</evidence>
<dbReference type="Pfam" id="PF13231">
    <property type="entry name" value="PMT_2"/>
    <property type="match status" value="1"/>
</dbReference>
<evidence type="ECO:0000259" key="9">
    <source>
        <dbReference type="Pfam" id="PF13231"/>
    </source>
</evidence>
<dbReference type="GO" id="GO:0016763">
    <property type="term" value="F:pentosyltransferase activity"/>
    <property type="evidence" value="ECO:0007669"/>
    <property type="project" value="TreeGrafter"/>
</dbReference>
<name>A0A2H0WVG5_9BACT</name>
<accession>A0A2H0WVG5</accession>
<keyword evidence="7 8" id="KW-0472">Membrane</keyword>
<evidence type="ECO:0000256" key="6">
    <source>
        <dbReference type="ARBA" id="ARBA00022989"/>
    </source>
</evidence>
<feature type="transmembrane region" description="Helical" evidence="8">
    <location>
        <begin position="72"/>
        <end position="89"/>
    </location>
</feature>
<feature type="transmembrane region" description="Helical" evidence="8">
    <location>
        <begin position="300"/>
        <end position="324"/>
    </location>
</feature>
<reference evidence="11" key="1">
    <citation type="submission" date="2017-09" db="EMBL/GenBank/DDBJ databases">
        <title>Depth-based differentiation of microbial function through sediment-hosted aquifers and enrichment of novel symbionts in the deep terrestrial subsurface.</title>
        <authorList>
            <person name="Probst A.J."/>
            <person name="Ladd B."/>
            <person name="Jarett J.K."/>
            <person name="Geller-Mcgrath D.E."/>
            <person name="Sieber C.M.K."/>
            <person name="Emerson J.B."/>
            <person name="Anantharaman K."/>
            <person name="Thomas B.C."/>
            <person name="Malmstrom R."/>
            <person name="Stieglmeier M."/>
            <person name="Klingl A."/>
            <person name="Woyke T."/>
            <person name="Ryan C.M."/>
            <person name="Banfield J.F."/>
        </authorList>
    </citation>
    <scope>NUCLEOTIDE SEQUENCE [LARGE SCALE GENOMIC DNA]</scope>
</reference>
<evidence type="ECO:0000256" key="5">
    <source>
        <dbReference type="ARBA" id="ARBA00022692"/>
    </source>
</evidence>
<evidence type="ECO:0000256" key="4">
    <source>
        <dbReference type="ARBA" id="ARBA00022679"/>
    </source>
</evidence>
<feature type="transmembrane region" description="Helical" evidence="8">
    <location>
        <begin position="389"/>
        <end position="409"/>
    </location>
</feature>
<comment type="caution">
    <text evidence="10">The sequence shown here is derived from an EMBL/GenBank/DDBJ whole genome shotgun (WGS) entry which is preliminary data.</text>
</comment>
<keyword evidence="6 8" id="KW-1133">Transmembrane helix</keyword>
<proteinExistence type="predicted"/>
<dbReference type="InterPro" id="IPR050297">
    <property type="entry name" value="LipidA_mod_glycosyltrf_83"/>
</dbReference>
<keyword evidence="2" id="KW-1003">Cell membrane</keyword>
<keyword evidence="4" id="KW-0808">Transferase</keyword>
<feature type="transmembrane region" description="Helical" evidence="8">
    <location>
        <begin position="330"/>
        <end position="347"/>
    </location>
</feature>
<comment type="subcellular location">
    <subcellularLocation>
        <location evidence="1">Cell membrane</location>
        <topology evidence="1">Multi-pass membrane protein</topology>
    </subcellularLocation>
</comment>
<dbReference type="GO" id="GO:0009103">
    <property type="term" value="P:lipopolysaccharide biosynthetic process"/>
    <property type="evidence" value="ECO:0007669"/>
    <property type="project" value="UniProtKB-ARBA"/>
</dbReference>
<dbReference type="Proteomes" id="UP000231198">
    <property type="component" value="Unassembled WGS sequence"/>
</dbReference>
<feature type="transmembrane region" description="Helical" evidence="8">
    <location>
        <begin position="170"/>
        <end position="194"/>
    </location>
</feature>
<protein>
    <recommendedName>
        <fullName evidence="9">Glycosyltransferase RgtA/B/C/D-like domain-containing protein</fullName>
    </recommendedName>
</protein>
<evidence type="ECO:0000256" key="8">
    <source>
        <dbReference type="SAM" id="Phobius"/>
    </source>
</evidence>
<organism evidence="10 11">
    <name type="scientific">Candidatus Roizmanbacteria bacterium CG09_land_8_20_14_0_10_41_9</name>
    <dbReference type="NCBI Taxonomy" id="1974850"/>
    <lineage>
        <taxon>Bacteria</taxon>
        <taxon>Candidatus Roizmaniibacteriota</taxon>
    </lineage>
</organism>
<gene>
    <name evidence="10" type="ORF">COT62_01120</name>
</gene>
<evidence type="ECO:0000256" key="1">
    <source>
        <dbReference type="ARBA" id="ARBA00004651"/>
    </source>
</evidence>
<evidence type="ECO:0000313" key="11">
    <source>
        <dbReference type="Proteomes" id="UP000231198"/>
    </source>
</evidence>
<dbReference type="EMBL" id="PEZG01000025">
    <property type="protein sequence ID" value="PIS15918.1"/>
    <property type="molecule type" value="Genomic_DNA"/>
</dbReference>
<keyword evidence="3" id="KW-0328">Glycosyltransferase</keyword>
<feature type="domain" description="Glycosyltransferase RgtA/B/C/D-like" evidence="9">
    <location>
        <begin position="71"/>
        <end position="228"/>
    </location>
</feature>
<dbReference type="PANTHER" id="PTHR33908:SF11">
    <property type="entry name" value="MEMBRANE PROTEIN"/>
    <property type="match status" value="1"/>
</dbReference>
<evidence type="ECO:0000256" key="3">
    <source>
        <dbReference type="ARBA" id="ARBA00022676"/>
    </source>
</evidence>
<feature type="transmembrane region" description="Helical" evidence="8">
    <location>
        <begin position="143"/>
        <end position="158"/>
    </location>
</feature>
<evidence type="ECO:0000256" key="2">
    <source>
        <dbReference type="ARBA" id="ARBA00022475"/>
    </source>
</evidence>
<feature type="transmembrane region" description="Helical" evidence="8">
    <location>
        <begin position="5"/>
        <end position="23"/>
    </location>
</feature>
<feature type="transmembrane region" description="Helical" evidence="8">
    <location>
        <begin position="359"/>
        <end position="377"/>
    </location>
</feature>
<dbReference type="AlphaFoldDB" id="A0A2H0WVG5"/>
<keyword evidence="5 8" id="KW-0812">Transmembrane</keyword>
<dbReference type="GO" id="GO:0005886">
    <property type="term" value="C:plasma membrane"/>
    <property type="evidence" value="ECO:0007669"/>
    <property type="project" value="UniProtKB-SubCell"/>
</dbReference>